<feature type="compositionally biased region" description="Polar residues" evidence="8">
    <location>
        <begin position="1"/>
        <end position="20"/>
    </location>
</feature>
<evidence type="ECO:0000256" key="3">
    <source>
        <dbReference type="ARBA" id="ARBA00022692"/>
    </source>
</evidence>
<evidence type="ECO:0000256" key="2">
    <source>
        <dbReference type="ARBA" id="ARBA00022679"/>
    </source>
</evidence>
<feature type="region of interest" description="Disordered" evidence="8">
    <location>
        <begin position="1"/>
        <end position="28"/>
    </location>
</feature>
<gene>
    <name evidence="10" type="ORF">ACHAWO_005396</name>
</gene>
<evidence type="ECO:0000256" key="7">
    <source>
        <dbReference type="RuleBase" id="RU079119"/>
    </source>
</evidence>
<keyword evidence="11" id="KW-1185">Reference proteome</keyword>
<comment type="domain">
    <text evidence="7">The DHHC domain is required for palmitoyltransferase activity.</text>
</comment>
<organism evidence="10 11">
    <name type="scientific">Cyclotella atomus</name>
    <dbReference type="NCBI Taxonomy" id="382360"/>
    <lineage>
        <taxon>Eukaryota</taxon>
        <taxon>Sar</taxon>
        <taxon>Stramenopiles</taxon>
        <taxon>Ochrophyta</taxon>
        <taxon>Bacillariophyta</taxon>
        <taxon>Coscinodiscophyceae</taxon>
        <taxon>Thalassiosirophycidae</taxon>
        <taxon>Stephanodiscales</taxon>
        <taxon>Stephanodiscaceae</taxon>
        <taxon>Cyclotella</taxon>
    </lineage>
</organism>
<evidence type="ECO:0000256" key="1">
    <source>
        <dbReference type="ARBA" id="ARBA00004141"/>
    </source>
</evidence>
<evidence type="ECO:0000259" key="9">
    <source>
        <dbReference type="Pfam" id="PF01529"/>
    </source>
</evidence>
<comment type="subcellular location">
    <subcellularLocation>
        <location evidence="1">Membrane</location>
        <topology evidence="1">Multi-pass membrane protein</topology>
    </subcellularLocation>
</comment>
<comment type="similarity">
    <text evidence="7">Belongs to the DHHC palmitoyltransferase family.</text>
</comment>
<comment type="caution">
    <text evidence="10">The sequence shown here is derived from an EMBL/GenBank/DDBJ whole genome shotgun (WGS) entry which is preliminary data.</text>
</comment>
<feature type="transmembrane region" description="Helical" evidence="7">
    <location>
        <begin position="268"/>
        <end position="289"/>
    </location>
</feature>
<feature type="transmembrane region" description="Helical" evidence="7">
    <location>
        <begin position="236"/>
        <end position="256"/>
    </location>
</feature>
<dbReference type="InterPro" id="IPR001594">
    <property type="entry name" value="Palmitoyltrfase_DHHC"/>
</dbReference>
<feature type="transmembrane region" description="Helical" evidence="7">
    <location>
        <begin position="143"/>
        <end position="160"/>
    </location>
</feature>
<feature type="transmembrane region" description="Helical" evidence="7">
    <location>
        <begin position="115"/>
        <end position="137"/>
    </location>
</feature>
<reference evidence="10 11" key="1">
    <citation type="submission" date="2024-10" db="EMBL/GenBank/DDBJ databases">
        <title>Updated reference genomes for cyclostephanoid diatoms.</title>
        <authorList>
            <person name="Roberts W.R."/>
            <person name="Alverson A.J."/>
        </authorList>
    </citation>
    <scope>NUCLEOTIDE SEQUENCE [LARGE SCALE GENOMIC DNA]</scope>
    <source>
        <strain evidence="10 11">AJA010-31</strain>
    </source>
</reference>
<name>A0ABD3NEU0_9STRA</name>
<proteinExistence type="inferred from homology"/>
<dbReference type="PROSITE" id="PS50216">
    <property type="entry name" value="DHHC"/>
    <property type="match status" value="1"/>
</dbReference>
<dbReference type="Proteomes" id="UP001530400">
    <property type="component" value="Unassembled WGS sequence"/>
</dbReference>
<dbReference type="GO" id="GO:0016020">
    <property type="term" value="C:membrane"/>
    <property type="evidence" value="ECO:0007669"/>
    <property type="project" value="UniProtKB-SubCell"/>
</dbReference>
<keyword evidence="6 7" id="KW-0012">Acyltransferase</keyword>
<feature type="domain" description="Palmitoyltransferase DHHC" evidence="9">
    <location>
        <begin position="189"/>
        <end position="313"/>
    </location>
</feature>
<dbReference type="GO" id="GO:0019706">
    <property type="term" value="F:protein-cysteine S-palmitoyltransferase activity"/>
    <property type="evidence" value="ECO:0007669"/>
    <property type="project" value="UniProtKB-EC"/>
</dbReference>
<keyword evidence="3 7" id="KW-0812">Transmembrane</keyword>
<evidence type="ECO:0000256" key="6">
    <source>
        <dbReference type="ARBA" id="ARBA00023315"/>
    </source>
</evidence>
<keyword evidence="4 7" id="KW-1133">Transmembrane helix</keyword>
<accession>A0ABD3NEU0</accession>
<dbReference type="PANTHER" id="PTHR12246">
    <property type="entry name" value="PALMITOYLTRANSFERASE ZDHHC16"/>
    <property type="match status" value="1"/>
</dbReference>
<dbReference type="AlphaFoldDB" id="A0ABD3NEU0"/>
<evidence type="ECO:0000256" key="8">
    <source>
        <dbReference type="SAM" id="MobiDB-lite"/>
    </source>
</evidence>
<keyword evidence="5 7" id="KW-0472">Membrane</keyword>
<dbReference type="EC" id="2.3.1.225" evidence="7"/>
<dbReference type="Pfam" id="PF01529">
    <property type="entry name" value="DHHC"/>
    <property type="match status" value="1"/>
</dbReference>
<dbReference type="EMBL" id="JALLPJ020001289">
    <property type="protein sequence ID" value="KAL3771330.1"/>
    <property type="molecule type" value="Genomic_DNA"/>
</dbReference>
<comment type="catalytic activity">
    <reaction evidence="7">
        <text>L-cysteinyl-[protein] + hexadecanoyl-CoA = S-hexadecanoyl-L-cysteinyl-[protein] + CoA</text>
        <dbReference type="Rhea" id="RHEA:36683"/>
        <dbReference type="Rhea" id="RHEA-COMP:10131"/>
        <dbReference type="Rhea" id="RHEA-COMP:11032"/>
        <dbReference type="ChEBI" id="CHEBI:29950"/>
        <dbReference type="ChEBI" id="CHEBI:57287"/>
        <dbReference type="ChEBI" id="CHEBI:57379"/>
        <dbReference type="ChEBI" id="CHEBI:74151"/>
        <dbReference type="EC" id="2.3.1.225"/>
    </reaction>
</comment>
<dbReference type="InterPro" id="IPR039859">
    <property type="entry name" value="PFA4/ZDH16/20/ERF2-like"/>
</dbReference>
<evidence type="ECO:0000313" key="10">
    <source>
        <dbReference type="EMBL" id="KAL3771330.1"/>
    </source>
</evidence>
<sequence>MSSYPETSSEIGTASTTHQASSSSSSPSLLRSCLSRTCGCQIDPSEYLDYKFKYNKNGEAIIPDFTNDTTSASSSLPRIRNPGEHYIDSHNDQPFSFSFGTAEEKGIWMNSGDQAGSIMASLVWLLMTYSAVTVTLLTVTEGIPPILGMIYTFLCTMALASHAKTSLTDPGSVPRAAVPMEEQRRESPSHSMCGQCQTFKPLMSHHCRICNRCVSRMDHHCPWMNNCVGAANLKHFILFLIYTWTCAAYSLVLFGWNYFFCADEDCTFHVLVIHLVRAMTFLCIGAFLFTSSMLMNVTYGLMTGIGTIDRLKKKATNTMSQSDEEPIPLKDVFGIGGYHTWLLPVDPVFDDYDRVMGYSMPQRLLREQQFMEQASLKAQMEGGAGTVEMT</sequence>
<evidence type="ECO:0000256" key="5">
    <source>
        <dbReference type="ARBA" id="ARBA00023136"/>
    </source>
</evidence>
<keyword evidence="2 7" id="KW-0808">Transferase</keyword>
<protein>
    <recommendedName>
        <fullName evidence="7">Palmitoyltransferase</fullName>
        <ecNumber evidence="7">2.3.1.225</ecNumber>
    </recommendedName>
</protein>
<evidence type="ECO:0000256" key="4">
    <source>
        <dbReference type="ARBA" id="ARBA00022989"/>
    </source>
</evidence>
<evidence type="ECO:0000313" key="11">
    <source>
        <dbReference type="Proteomes" id="UP001530400"/>
    </source>
</evidence>